<dbReference type="GO" id="GO:0006015">
    <property type="term" value="P:5-phosphoribose 1-diphosphate biosynthetic process"/>
    <property type="evidence" value="ECO:0007669"/>
    <property type="project" value="UniProtKB-UniPathway"/>
</dbReference>
<keyword evidence="4 6" id="KW-0464">Manganese</keyword>
<evidence type="ECO:0000259" key="8">
    <source>
        <dbReference type="Pfam" id="PF01676"/>
    </source>
</evidence>
<dbReference type="NCBIfam" id="NF003766">
    <property type="entry name" value="PRK05362.1"/>
    <property type="match status" value="1"/>
</dbReference>
<evidence type="ECO:0000256" key="4">
    <source>
        <dbReference type="ARBA" id="ARBA00023211"/>
    </source>
</evidence>
<keyword evidence="10" id="KW-1185">Reference proteome</keyword>
<dbReference type="InterPro" id="IPR017850">
    <property type="entry name" value="Alkaline_phosphatase_core_sf"/>
</dbReference>
<dbReference type="GO" id="GO:0008973">
    <property type="term" value="F:phosphopentomutase activity"/>
    <property type="evidence" value="ECO:0007669"/>
    <property type="project" value="UniProtKB-UniRule"/>
</dbReference>
<dbReference type="OrthoDB" id="9769930at2"/>
<evidence type="ECO:0000256" key="5">
    <source>
        <dbReference type="ARBA" id="ARBA00023235"/>
    </source>
</evidence>
<feature type="domain" description="Metalloenzyme" evidence="8">
    <location>
        <begin position="3"/>
        <end position="394"/>
    </location>
</feature>
<dbReference type="FunFam" id="3.30.70.1250:FF:000001">
    <property type="entry name" value="Phosphopentomutase"/>
    <property type="match status" value="1"/>
</dbReference>
<dbReference type="Proteomes" id="UP000198615">
    <property type="component" value="Unassembled WGS sequence"/>
</dbReference>
<dbReference type="RefSeq" id="WP_093151980.1">
    <property type="nucleotide sequence ID" value="NZ_FNBW01000010.1"/>
</dbReference>
<feature type="binding site" evidence="6">
    <location>
        <position position="303"/>
    </location>
    <ligand>
        <name>Mn(2+)</name>
        <dbReference type="ChEBI" id="CHEBI:29035"/>
        <label>2</label>
    </ligand>
</feature>
<feature type="binding site" evidence="6">
    <location>
        <position position="344"/>
    </location>
    <ligand>
        <name>Mn(2+)</name>
        <dbReference type="ChEBI" id="CHEBI:29035"/>
        <label>1</label>
    </ligand>
</feature>
<dbReference type="HAMAP" id="MF_00740">
    <property type="entry name" value="Phosphopentomut"/>
    <property type="match status" value="1"/>
</dbReference>
<dbReference type="InterPro" id="IPR006124">
    <property type="entry name" value="Metalloenzyme"/>
</dbReference>
<dbReference type="CDD" id="cd16009">
    <property type="entry name" value="PPM"/>
    <property type="match status" value="1"/>
</dbReference>
<comment type="subcellular location">
    <subcellularLocation>
        <location evidence="6">Cytoplasm</location>
    </subcellularLocation>
</comment>
<dbReference type="PANTHER" id="PTHR21110">
    <property type="entry name" value="PHOSPHOPENTOMUTASE"/>
    <property type="match status" value="1"/>
</dbReference>
<accession>A0A8G2BJQ2</accession>
<dbReference type="UniPathway" id="UPA00087">
    <property type="reaction ID" value="UER00173"/>
</dbReference>
<comment type="cofactor">
    <cofactor evidence="6">
        <name>Mn(2+)</name>
        <dbReference type="ChEBI" id="CHEBI:29035"/>
    </cofactor>
    <text evidence="6">Binds 2 manganese ions.</text>
</comment>
<dbReference type="GO" id="GO:0006018">
    <property type="term" value="P:2-deoxyribose 1-phosphate catabolic process"/>
    <property type="evidence" value="ECO:0007669"/>
    <property type="project" value="UniProtKB-UniRule"/>
</dbReference>
<keyword evidence="2 6" id="KW-0963">Cytoplasm</keyword>
<name>A0A8G2BJQ2_9PROT</name>
<gene>
    <name evidence="6" type="primary">deoB</name>
    <name evidence="9" type="ORF">SAMN05660686_03335</name>
</gene>
<dbReference type="SUPFAM" id="SSF143856">
    <property type="entry name" value="DeoB insert domain-like"/>
    <property type="match status" value="1"/>
</dbReference>
<evidence type="ECO:0000256" key="3">
    <source>
        <dbReference type="ARBA" id="ARBA00022723"/>
    </source>
</evidence>
<dbReference type="EMBL" id="FNBW01000010">
    <property type="protein sequence ID" value="SDG09401.1"/>
    <property type="molecule type" value="Genomic_DNA"/>
</dbReference>
<dbReference type="GO" id="GO:0009117">
    <property type="term" value="P:nucleotide metabolic process"/>
    <property type="evidence" value="ECO:0007669"/>
    <property type="project" value="UniProtKB-UniRule"/>
</dbReference>
<dbReference type="Gene3D" id="3.40.720.10">
    <property type="entry name" value="Alkaline Phosphatase, subunit A"/>
    <property type="match status" value="1"/>
</dbReference>
<dbReference type="PIRSF" id="PIRSF001491">
    <property type="entry name" value="Ppentomutase"/>
    <property type="match status" value="1"/>
</dbReference>
<evidence type="ECO:0000256" key="1">
    <source>
        <dbReference type="ARBA" id="ARBA00010373"/>
    </source>
</evidence>
<dbReference type="InterPro" id="IPR024052">
    <property type="entry name" value="Phosphopentomutase_DeoB_cap_sf"/>
</dbReference>
<keyword evidence="5 6" id="KW-0413">Isomerase</keyword>
<comment type="function">
    <text evidence="6">Isomerase that catalyzes the conversion of deoxy-ribose 1-phosphate (dRib-1-P) and ribose 1-phosphate (Rib-1-P) to deoxy-ribose 5-phosphate (dRib-5-P) and ribose 5-phosphate (Rib-5-P), respectively.</text>
</comment>
<sequence length="412" mass="42857">MARAFFIVLDSVGIGGAPDAERFGDAGSDTVGHIADACATGRGDGHGRSGTLHLPNLLALGLGAAHRGATGTEPVGLDAAPARIGAWGHAAEISLGKDTPSGHWELAGVPVAFDWTYYPDTVPTFPAEFTAALVERCGLPGILGNCHASGTTIIADLGAEHMRTGKPILYTSADSVVQIAAHEESFGLERLYKVCRVARTLVPDTVGRIIARPFLGSGPDDFTRTANRKDLAVTPPAPTLLQRQSESGGSVVSIGKIGDIFAHAGTGEEIKTAGNDGVFETLMSVTGRDLDNALVVANFVDFDTLYGHRRDVAGYAAALEAFDRDLPLFLGALRPGDLAVLTADHGCDPTWRGSDHTREQVPVLFAGPGLAPGDLGQLAFADLGATLAAHLGLAPGDHGIDRLRSGRLGTRR</sequence>
<feature type="binding site" evidence="6">
    <location>
        <position position="308"/>
    </location>
    <ligand>
        <name>Mn(2+)</name>
        <dbReference type="ChEBI" id="CHEBI:29035"/>
        <label>2</label>
    </ligand>
</feature>
<feature type="binding site" evidence="6">
    <location>
        <position position="356"/>
    </location>
    <ligand>
        <name>Mn(2+)</name>
        <dbReference type="ChEBI" id="CHEBI:29035"/>
        <label>2</label>
    </ligand>
</feature>
<comment type="pathway">
    <text evidence="6">Carbohydrate degradation; 2-deoxy-D-ribose 1-phosphate degradation; D-glyceraldehyde 3-phosphate and acetaldehyde from 2-deoxy-alpha-D-ribose 1-phosphate: step 1/2.</text>
</comment>
<dbReference type="PANTHER" id="PTHR21110:SF0">
    <property type="entry name" value="PHOSPHOPENTOMUTASE"/>
    <property type="match status" value="1"/>
</dbReference>
<reference evidence="9 10" key="1">
    <citation type="submission" date="2016-10" db="EMBL/GenBank/DDBJ databases">
        <authorList>
            <person name="Varghese N."/>
            <person name="Submissions S."/>
        </authorList>
    </citation>
    <scope>NUCLEOTIDE SEQUENCE [LARGE SCALE GENOMIC DNA]</scope>
    <source>
        <strain evidence="9 10">DSM 18839</strain>
    </source>
</reference>
<proteinExistence type="inferred from homology"/>
<keyword evidence="3 6" id="KW-0479">Metal-binding</keyword>
<comment type="catalytic activity">
    <reaction evidence="6">
        <text>2-deoxy-alpha-D-ribose 1-phosphate = 2-deoxy-D-ribose 5-phosphate</text>
        <dbReference type="Rhea" id="RHEA:27658"/>
        <dbReference type="ChEBI" id="CHEBI:57259"/>
        <dbReference type="ChEBI" id="CHEBI:62877"/>
        <dbReference type="EC" id="5.4.2.7"/>
    </reaction>
</comment>
<dbReference type="AlphaFoldDB" id="A0A8G2BJQ2"/>
<dbReference type="GO" id="GO:0043094">
    <property type="term" value="P:metabolic compound salvage"/>
    <property type="evidence" value="ECO:0007669"/>
    <property type="project" value="UniProtKB-UniRule"/>
</dbReference>
<evidence type="ECO:0000313" key="9">
    <source>
        <dbReference type="EMBL" id="SDG09401.1"/>
    </source>
</evidence>
<dbReference type="NCBIfam" id="TIGR01696">
    <property type="entry name" value="deoB"/>
    <property type="match status" value="1"/>
</dbReference>
<comment type="catalytic activity">
    <reaction evidence="6">
        <text>alpha-D-ribose 1-phosphate = D-ribose 5-phosphate</text>
        <dbReference type="Rhea" id="RHEA:18793"/>
        <dbReference type="ChEBI" id="CHEBI:57720"/>
        <dbReference type="ChEBI" id="CHEBI:78346"/>
        <dbReference type="EC" id="5.4.2.7"/>
    </reaction>
</comment>
<evidence type="ECO:0000313" key="10">
    <source>
        <dbReference type="Proteomes" id="UP000198615"/>
    </source>
</evidence>
<comment type="caution">
    <text evidence="9">The sequence shown here is derived from an EMBL/GenBank/DDBJ whole genome shotgun (WGS) entry which is preliminary data.</text>
</comment>
<dbReference type="SUPFAM" id="SSF53649">
    <property type="entry name" value="Alkaline phosphatase-like"/>
    <property type="match status" value="1"/>
</dbReference>
<evidence type="ECO:0000256" key="7">
    <source>
        <dbReference type="NCBIfam" id="TIGR01696"/>
    </source>
</evidence>
<protein>
    <recommendedName>
        <fullName evidence="6 7">Phosphopentomutase</fullName>
        <ecNumber evidence="6 7">5.4.2.7</ecNumber>
    </recommendedName>
    <alternativeName>
        <fullName evidence="6">Phosphodeoxyribomutase</fullName>
    </alternativeName>
</protein>
<feature type="binding site" evidence="6">
    <location>
        <position position="345"/>
    </location>
    <ligand>
        <name>Mn(2+)</name>
        <dbReference type="ChEBI" id="CHEBI:29035"/>
        <label>1</label>
    </ligand>
</feature>
<organism evidence="9 10">
    <name type="scientific">Thalassobaculum litoreum DSM 18839</name>
    <dbReference type="NCBI Taxonomy" id="1123362"/>
    <lineage>
        <taxon>Bacteria</taxon>
        <taxon>Pseudomonadati</taxon>
        <taxon>Pseudomonadota</taxon>
        <taxon>Alphaproteobacteria</taxon>
        <taxon>Rhodospirillales</taxon>
        <taxon>Thalassobaculaceae</taxon>
        <taxon>Thalassobaculum</taxon>
    </lineage>
</organism>
<dbReference type="InterPro" id="IPR010045">
    <property type="entry name" value="DeoB"/>
</dbReference>
<dbReference type="GO" id="GO:0030145">
    <property type="term" value="F:manganese ion binding"/>
    <property type="evidence" value="ECO:0007669"/>
    <property type="project" value="UniProtKB-UniRule"/>
</dbReference>
<dbReference type="Gene3D" id="3.30.70.1250">
    <property type="entry name" value="Phosphopentomutase"/>
    <property type="match status" value="1"/>
</dbReference>
<dbReference type="GO" id="GO:0005829">
    <property type="term" value="C:cytosol"/>
    <property type="evidence" value="ECO:0007669"/>
    <property type="project" value="TreeGrafter"/>
</dbReference>
<evidence type="ECO:0000256" key="6">
    <source>
        <dbReference type="HAMAP-Rule" id="MF_00740"/>
    </source>
</evidence>
<dbReference type="EC" id="5.4.2.7" evidence="6 7"/>
<feature type="binding site" evidence="6">
    <location>
        <position position="10"/>
    </location>
    <ligand>
        <name>Mn(2+)</name>
        <dbReference type="ChEBI" id="CHEBI:29035"/>
        <label>1</label>
    </ligand>
</feature>
<comment type="similarity">
    <text evidence="1 6">Belongs to the phosphopentomutase family.</text>
</comment>
<dbReference type="GO" id="GO:0000287">
    <property type="term" value="F:magnesium ion binding"/>
    <property type="evidence" value="ECO:0007669"/>
    <property type="project" value="UniProtKB-UniRule"/>
</dbReference>
<dbReference type="Pfam" id="PF01676">
    <property type="entry name" value="Metalloenzyme"/>
    <property type="match status" value="1"/>
</dbReference>
<evidence type="ECO:0000256" key="2">
    <source>
        <dbReference type="ARBA" id="ARBA00022490"/>
    </source>
</evidence>